<dbReference type="InterPro" id="IPR011010">
    <property type="entry name" value="DNA_brk_join_enz"/>
</dbReference>
<evidence type="ECO:0000256" key="2">
    <source>
        <dbReference type="ARBA" id="ARBA00023125"/>
    </source>
</evidence>
<dbReference type="PROSITE" id="PS51898">
    <property type="entry name" value="TYR_RECOMBINASE"/>
    <property type="match status" value="1"/>
</dbReference>
<dbReference type="Pfam" id="PF00589">
    <property type="entry name" value="Phage_integrase"/>
    <property type="match status" value="1"/>
</dbReference>
<dbReference type="GO" id="GO:0003677">
    <property type="term" value="F:DNA binding"/>
    <property type="evidence" value="ECO:0007669"/>
    <property type="project" value="UniProtKB-KW"/>
</dbReference>
<evidence type="ECO:0000256" key="1">
    <source>
        <dbReference type="ARBA" id="ARBA00008857"/>
    </source>
</evidence>
<evidence type="ECO:0000313" key="6">
    <source>
        <dbReference type="Proteomes" id="UP000189670"/>
    </source>
</evidence>
<feature type="domain" description="Tyr recombinase" evidence="4">
    <location>
        <begin position="108"/>
        <end position="319"/>
    </location>
</feature>
<evidence type="ECO:0000313" key="5">
    <source>
        <dbReference type="EMBL" id="ETR70643.1"/>
    </source>
</evidence>
<dbReference type="Gene3D" id="1.10.150.130">
    <property type="match status" value="1"/>
</dbReference>
<dbReference type="Gene3D" id="1.10.443.10">
    <property type="entry name" value="Intergrase catalytic core"/>
    <property type="match status" value="1"/>
</dbReference>
<dbReference type="InterPro" id="IPR013762">
    <property type="entry name" value="Integrase-like_cat_sf"/>
</dbReference>
<reference evidence="6" key="1">
    <citation type="submission" date="2012-11" db="EMBL/GenBank/DDBJ databases">
        <authorList>
            <person name="Lucero-Rivera Y.E."/>
            <person name="Tovar-Ramirez D."/>
        </authorList>
    </citation>
    <scope>NUCLEOTIDE SEQUENCE [LARGE SCALE GENOMIC DNA]</scope>
    <source>
        <strain evidence="6">Araruama</strain>
    </source>
</reference>
<dbReference type="InterPro" id="IPR010998">
    <property type="entry name" value="Integrase_recombinase_N"/>
</dbReference>
<evidence type="ECO:0000256" key="3">
    <source>
        <dbReference type="ARBA" id="ARBA00023172"/>
    </source>
</evidence>
<keyword evidence="2" id="KW-0238">DNA-binding</keyword>
<comment type="similarity">
    <text evidence="1">Belongs to the 'phage' integrase family.</text>
</comment>
<dbReference type="SUPFAM" id="SSF56349">
    <property type="entry name" value="DNA breaking-rejoining enzymes"/>
    <property type="match status" value="1"/>
</dbReference>
<sequence length="326" mass="38380">MKNNNDYKSFLGTEFKNFLNWRKDMGCIDHKHKYLFNQFDSYLIENNCRAEDITPELFINFRNTLNCEANTINMKMGILRMFFDYLNRIDSTVENPLQYISALPEKRFIPFVFSEDEIKILLKTIYDQIKKTESTFLTDLSIYMSIVLMANCGLRISEPLRLKVKHYRSDEKTLYIEKTKFKKDRLIPLPMNTYSELNNHFEVLKSYGLDSKDSYLLVDQKRGHLLKSDIYSSYYKALARIGLLQDKKIVKGNMSFGKSTPHSLRHSFAVNTLKRIKQRGKSPQNALPALAQYMGHEKYENTEVYLKVLDASHRKSMSDFKENIKK</sequence>
<evidence type="ECO:0000259" key="4">
    <source>
        <dbReference type="PROSITE" id="PS51898"/>
    </source>
</evidence>
<name>A0A1V1P781_9BACT</name>
<dbReference type="EMBL" id="ATBP01000393">
    <property type="protein sequence ID" value="ETR70643.1"/>
    <property type="molecule type" value="Genomic_DNA"/>
</dbReference>
<comment type="caution">
    <text evidence="5">The sequence shown here is derived from an EMBL/GenBank/DDBJ whole genome shotgun (WGS) entry which is preliminary data.</text>
</comment>
<dbReference type="GO" id="GO:0015074">
    <property type="term" value="P:DNA integration"/>
    <property type="evidence" value="ECO:0007669"/>
    <property type="project" value="InterPro"/>
</dbReference>
<keyword evidence="3" id="KW-0233">DNA recombination</keyword>
<dbReference type="PANTHER" id="PTHR30349:SF41">
    <property type="entry name" value="INTEGRASE_RECOMBINASE PROTEIN MJ0367-RELATED"/>
    <property type="match status" value="1"/>
</dbReference>
<dbReference type="AlphaFoldDB" id="A0A1V1P781"/>
<organism evidence="5 6">
    <name type="scientific">Candidatus Magnetoglobus multicellularis str. Araruama</name>
    <dbReference type="NCBI Taxonomy" id="890399"/>
    <lineage>
        <taxon>Bacteria</taxon>
        <taxon>Pseudomonadati</taxon>
        <taxon>Thermodesulfobacteriota</taxon>
        <taxon>Desulfobacteria</taxon>
        <taxon>Desulfobacterales</taxon>
        <taxon>Desulfobacteraceae</taxon>
        <taxon>Candidatus Magnetoglobus</taxon>
    </lineage>
</organism>
<dbReference type="PANTHER" id="PTHR30349">
    <property type="entry name" value="PHAGE INTEGRASE-RELATED"/>
    <property type="match status" value="1"/>
</dbReference>
<proteinExistence type="inferred from homology"/>
<dbReference type="InterPro" id="IPR002104">
    <property type="entry name" value="Integrase_catalytic"/>
</dbReference>
<gene>
    <name evidence="5" type="ORF">OMM_03097</name>
</gene>
<protein>
    <recommendedName>
        <fullName evidence="4">Tyr recombinase domain-containing protein</fullName>
    </recommendedName>
</protein>
<dbReference type="GO" id="GO:0006310">
    <property type="term" value="P:DNA recombination"/>
    <property type="evidence" value="ECO:0007669"/>
    <property type="project" value="UniProtKB-KW"/>
</dbReference>
<dbReference type="InterPro" id="IPR050090">
    <property type="entry name" value="Tyrosine_recombinase_XerCD"/>
</dbReference>
<dbReference type="Proteomes" id="UP000189670">
    <property type="component" value="Unassembled WGS sequence"/>
</dbReference>
<accession>A0A1V1P781</accession>